<protein>
    <recommendedName>
        <fullName evidence="3">F-box domain-containing protein</fullName>
    </recommendedName>
</protein>
<dbReference type="EMBL" id="JARKIB010000070">
    <property type="protein sequence ID" value="KAJ7749112.1"/>
    <property type="molecule type" value="Genomic_DNA"/>
</dbReference>
<reference evidence="1" key="1">
    <citation type="submission" date="2023-03" db="EMBL/GenBank/DDBJ databases">
        <title>Massive genome expansion in bonnet fungi (Mycena s.s.) driven by repeated elements and novel gene families across ecological guilds.</title>
        <authorList>
            <consortium name="Lawrence Berkeley National Laboratory"/>
            <person name="Harder C.B."/>
            <person name="Miyauchi S."/>
            <person name="Viragh M."/>
            <person name="Kuo A."/>
            <person name="Thoen E."/>
            <person name="Andreopoulos B."/>
            <person name="Lu D."/>
            <person name="Skrede I."/>
            <person name="Drula E."/>
            <person name="Henrissat B."/>
            <person name="Morin E."/>
            <person name="Kohler A."/>
            <person name="Barry K."/>
            <person name="LaButti K."/>
            <person name="Morin E."/>
            <person name="Salamov A."/>
            <person name="Lipzen A."/>
            <person name="Mereny Z."/>
            <person name="Hegedus B."/>
            <person name="Baldrian P."/>
            <person name="Stursova M."/>
            <person name="Weitz H."/>
            <person name="Taylor A."/>
            <person name="Grigoriev I.V."/>
            <person name="Nagy L.G."/>
            <person name="Martin F."/>
            <person name="Kauserud H."/>
        </authorList>
    </citation>
    <scope>NUCLEOTIDE SEQUENCE</scope>
    <source>
        <strain evidence="1">CBHHK182m</strain>
    </source>
</reference>
<keyword evidence="2" id="KW-1185">Reference proteome</keyword>
<comment type="caution">
    <text evidence="1">The sequence shown here is derived from an EMBL/GenBank/DDBJ whole genome shotgun (WGS) entry which is preliminary data.</text>
</comment>
<organism evidence="1 2">
    <name type="scientific">Mycena metata</name>
    <dbReference type="NCBI Taxonomy" id="1033252"/>
    <lineage>
        <taxon>Eukaryota</taxon>
        <taxon>Fungi</taxon>
        <taxon>Dikarya</taxon>
        <taxon>Basidiomycota</taxon>
        <taxon>Agaricomycotina</taxon>
        <taxon>Agaricomycetes</taxon>
        <taxon>Agaricomycetidae</taxon>
        <taxon>Agaricales</taxon>
        <taxon>Marasmiineae</taxon>
        <taxon>Mycenaceae</taxon>
        <taxon>Mycena</taxon>
    </lineage>
</organism>
<sequence>MFQTATRLPSSFMAEPVVRIFIGFASSSFSNVTKAHRDWCLPPEIWIIIFEMVLSAWSSNFAAYNERKEIVSSCSPEWRGFIQSKGEFWTRLSITCRSSIQFVSDYLTHTLPTINLLDVTIMFDIDEVMGNRTYLGGSLDEEEMATHLACAVACLEAVVPTIYRWRAVHLSSNVDCFMGAILRAIRDVPAPNVTSLVLSFPTRGKQGHCSRIFDPPSDVFGGILPNLTSLRLRNAALPWGVASYFNRLVYFDIGDIPASAWPTPTELASALEASPVLARINIGGGGVLDFGELSVTHLDDAAWQALLAAGFLGQLDTVRIAGWVSDDRHVDTLLSSLTRMVSLDVHLARPQEYFARMLQFPRLCPTLKNLCVGPVQLSDISWYIAHRKLLFNPGLDRVEYHHRLQMPVSPHDVRMLSASRNFLTRFCTVPNAEIGLYKAVVAVVEESTTAVQLIPDL</sequence>
<dbReference type="AlphaFoldDB" id="A0AAD7IS37"/>
<proteinExistence type="predicted"/>
<gene>
    <name evidence="1" type="ORF">B0H16DRAFT_1461287</name>
</gene>
<evidence type="ECO:0000313" key="2">
    <source>
        <dbReference type="Proteomes" id="UP001215598"/>
    </source>
</evidence>
<name>A0AAD7IS37_9AGAR</name>
<dbReference type="Proteomes" id="UP001215598">
    <property type="component" value="Unassembled WGS sequence"/>
</dbReference>
<accession>A0AAD7IS37</accession>
<evidence type="ECO:0000313" key="1">
    <source>
        <dbReference type="EMBL" id="KAJ7749112.1"/>
    </source>
</evidence>
<evidence type="ECO:0008006" key="3">
    <source>
        <dbReference type="Google" id="ProtNLM"/>
    </source>
</evidence>